<protein>
    <recommendedName>
        <fullName evidence="3">Toxin</fullName>
    </recommendedName>
</protein>
<accession>A0A2M9W7I8</accession>
<evidence type="ECO:0000256" key="2">
    <source>
        <dbReference type="ARBA" id="ARBA00022649"/>
    </source>
</evidence>
<evidence type="ECO:0000313" key="5">
    <source>
        <dbReference type="Proteomes" id="UP000232062"/>
    </source>
</evidence>
<dbReference type="EMBL" id="PIQI01000027">
    <property type="protein sequence ID" value="PJZ03474.1"/>
    <property type="molecule type" value="Genomic_DNA"/>
</dbReference>
<dbReference type="RefSeq" id="WP_100703288.1">
    <property type="nucleotide sequence ID" value="NZ_MLFP01000001.1"/>
</dbReference>
<dbReference type="AlphaFoldDB" id="A0A2M9W7I8"/>
<dbReference type="InterPro" id="IPR007712">
    <property type="entry name" value="RelE/ParE_toxin"/>
</dbReference>
<dbReference type="PIRSF" id="PIRSF029218">
    <property type="entry name" value="ParE"/>
    <property type="match status" value="1"/>
</dbReference>
<gene>
    <name evidence="4" type="ORF">PRCB_19645</name>
</gene>
<dbReference type="PANTHER" id="PTHR33755">
    <property type="entry name" value="TOXIN PARE1-RELATED"/>
    <property type="match status" value="1"/>
</dbReference>
<dbReference type="OrthoDB" id="516834at2"/>
<organism evidence="4 5">
    <name type="scientific">Pantoea rodasii</name>
    <dbReference type="NCBI Taxonomy" id="1076549"/>
    <lineage>
        <taxon>Bacteria</taxon>
        <taxon>Pseudomonadati</taxon>
        <taxon>Pseudomonadota</taxon>
        <taxon>Gammaproteobacteria</taxon>
        <taxon>Enterobacterales</taxon>
        <taxon>Erwiniaceae</taxon>
        <taxon>Pantoea</taxon>
    </lineage>
</organism>
<evidence type="ECO:0000313" key="4">
    <source>
        <dbReference type="EMBL" id="PJZ03474.1"/>
    </source>
</evidence>
<dbReference type="PANTHER" id="PTHR33755:SF9">
    <property type="entry name" value="TOXIN PARE1"/>
    <property type="match status" value="1"/>
</dbReference>
<dbReference type="STRING" id="1076549.HA45_00290"/>
<reference evidence="4 5" key="1">
    <citation type="submission" date="2017-11" db="EMBL/GenBank/DDBJ databases">
        <title>The genome sequence of Pantoea rodasii DSM 26611.</title>
        <authorList>
            <person name="Gao J."/>
            <person name="Mao X."/>
            <person name="Sun J."/>
        </authorList>
    </citation>
    <scope>NUCLEOTIDE SEQUENCE [LARGE SCALE GENOMIC DNA]</scope>
    <source>
        <strain evidence="4 5">DSM 26611</strain>
    </source>
</reference>
<sequence length="101" mass="11643">MAKFQLTDEARQDLVDIRQFTLQHWGEAQSHQYLRRLQRTLHTLSELPTMGISRASDLAEGVLSFPFVSHMIYYQTIQQGIIVLAVMHQSRVPSIHLAARL</sequence>
<comment type="caution">
    <text evidence="4">The sequence shown here is derived from an EMBL/GenBank/DDBJ whole genome shotgun (WGS) entry which is preliminary data.</text>
</comment>
<proteinExistence type="inferred from homology"/>
<comment type="similarity">
    <text evidence="1 3">Belongs to the RelE toxin family.</text>
</comment>
<dbReference type="Proteomes" id="UP000232062">
    <property type="component" value="Unassembled WGS sequence"/>
</dbReference>
<evidence type="ECO:0000256" key="1">
    <source>
        <dbReference type="ARBA" id="ARBA00006226"/>
    </source>
</evidence>
<dbReference type="InterPro" id="IPR051803">
    <property type="entry name" value="TA_system_RelE-like_toxin"/>
</dbReference>
<dbReference type="Pfam" id="PF05016">
    <property type="entry name" value="ParE_toxin"/>
    <property type="match status" value="1"/>
</dbReference>
<dbReference type="InterPro" id="IPR028344">
    <property type="entry name" value="ParE1/4"/>
</dbReference>
<keyword evidence="2" id="KW-1277">Toxin-antitoxin system</keyword>
<dbReference type="InterPro" id="IPR035093">
    <property type="entry name" value="RelE/ParE_toxin_dom_sf"/>
</dbReference>
<evidence type="ECO:0000256" key="3">
    <source>
        <dbReference type="PIRNR" id="PIRNR029218"/>
    </source>
</evidence>
<keyword evidence="5" id="KW-1185">Reference proteome</keyword>
<name>A0A2M9W7I8_9GAMM</name>
<dbReference type="Gene3D" id="3.30.2310.20">
    <property type="entry name" value="RelE-like"/>
    <property type="match status" value="1"/>
</dbReference>